<evidence type="ECO:0000313" key="3">
    <source>
        <dbReference type="Proteomes" id="UP000403266"/>
    </source>
</evidence>
<gene>
    <name evidence="2" type="ORF">FS320_02305</name>
</gene>
<name>A0A5N7MDA2_9HYPH</name>
<accession>A0A5N7MDA2</accession>
<comment type="caution">
    <text evidence="2">The sequence shown here is derived from an EMBL/GenBank/DDBJ whole genome shotgun (WGS) entry which is preliminary data.</text>
</comment>
<dbReference type="InterPro" id="IPR010359">
    <property type="entry name" value="IrrE_HExxH"/>
</dbReference>
<evidence type="ECO:0000313" key="2">
    <source>
        <dbReference type="EMBL" id="MPR24084.1"/>
    </source>
</evidence>
<dbReference type="OrthoDB" id="9794834at2"/>
<reference evidence="2 3" key="1">
    <citation type="journal article" date="2019" name="Syst. Appl. Microbiol.">
        <title>Microvirga tunisiensis sp. nov., a root nodule symbiotic bacterium isolated from Lupinus micranthus and L. luteus grown in Northern Tunisia.</title>
        <authorList>
            <person name="Msaddak A."/>
            <person name="Rejili M."/>
            <person name="Duran D."/>
            <person name="Mars M."/>
            <person name="Palacios J.M."/>
            <person name="Ruiz-Argueso T."/>
            <person name="Rey L."/>
            <person name="Imperial J."/>
        </authorList>
    </citation>
    <scope>NUCLEOTIDE SEQUENCE [LARGE SCALE GENOMIC DNA]</scope>
    <source>
        <strain evidence="2 3">Lmie10</strain>
    </source>
</reference>
<sequence length="238" mass="27193">MVYWMRDPTRRFRERPFYRPEEIDAACERLVNEFLLKHRGKVEYPLTTDDLTILIERNVRDLDLYADLSDDGTDVEGVTRFAVGHQPAIAIADPLSSDERRANRLRTTLAHELGHAKFHDEVFQMAFSSGDLLSEAREAKIVCKRETMIDAPQTDWMEWQACYASGAYLMPRSAVHDLLRPAVTASKRLPPFHVAGEEAPAFIEVIIDRFAVSKEAAKVRLIKLGFLTTEVRTPTLFD</sequence>
<protein>
    <submittedName>
        <fullName evidence="2">ImmA/IrrE family metallo-endopeptidase</fullName>
    </submittedName>
</protein>
<evidence type="ECO:0000259" key="1">
    <source>
        <dbReference type="Pfam" id="PF06114"/>
    </source>
</evidence>
<dbReference type="AlphaFoldDB" id="A0A5N7MDA2"/>
<organism evidence="2 3">
    <name type="scientific">Microvirga tunisiensis</name>
    <dbReference type="NCBI Taxonomy" id="2108360"/>
    <lineage>
        <taxon>Bacteria</taxon>
        <taxon>Pseudomonadati</taxon>
        <taxon>Pseudomonadota</taxon>
        <taxon>Alphaproteobacteria</taxon>
        <taxon>Hyphomicrobiales</taxon>
        <taxon>Methylobacteriaceae</taxon>
        <taxon>Microvirga</taxon>
    </lineage>
</organism>
<feature type="domain" description="IrrE N-terminal-like" evidence="1">
    <location>
        <begin position="100"/>
        <end position="221"/>
    </location>
</feature>
<dbReference type="Proteomes" id="UP000403266">
    <property type="component" value="Unassembled WGS sequence"/>
</dbReference>
<dbReference type="EMBL" id="VOSK01000003">
    <property type="protein sequence ID" value="MPR24084.1"/>
    <property type="molecule type" value="Genomic_DNA"/>
</dbReference>
<keyword evidence="3" id="KW-1185">Reference proteome</keyword>
<dbReference type="Pfam" id="PF06114">
    <property type="entry name" value="Peptidase_M78"/>
    <property type="match status" value="1"/>
</dbReference>
<proteinExistence type="predicted"/>